<protein>
    <submittedName>
        <fullName evidence="1">Uncharacterized protein</fullName>
    </submittedName>
</protein>
<dbReference type="EMBL" id="WIXE01016334">
    <property type="protein sequence ID" value="KAK5972754.1"/>
    <property type="molecule type" value="Genomic_DNA"/>
</dbReference>
<gene>
    <name evidence="1" type="ORF">GCK32_019268</name>
</gene>
<organism evidence="1 2">
    <name type="scientific">Trichostrongylus colubriformis</name>
    <name type="common">Black scour worm</name>
    <dbReference type="NCBI Taxonomy" id="6319"/>
    <lineage>
        <taxon>Eukaryota</taxon>
        <taxon>Metazoa</taxon>
        <taxon>Ecdysozoa</taxon>
        <taxon>Nematoda</taxon>
        <taxon>Chromadorea</taxon>
        <taxon>Rhabditida</taxon>
        <taxon>Rhabditina</taxon>
        <taxon>Rhabditomorpha</taxon>
        <taxon>Strongyloidea</taxon>
        <taxon>Trichostrongylidae</taxon>
        <taxon>Trichostrongylus</taxon>
    </lineage>
</organism>
<name>A0AAN8J0T1_TRICO</name>
<evidence type="ECO:0000313" key="1">
    <source>
        <dbReference type="EMBL" id="KAK5972754.1"/>
    </source>
</evidence>
<reference evidence="1 2" key="1">
    <citation type="submission" date="2019-10" db="EMBL/GenBank/DDBJ databases">
        <title>Assembly and Annotation for the nematode Trichostrongylus colubriformis.</title>
        <authorList>
            <person name="Martin J."/>
        </authorList>
    </citation>
    <scope>NUCLEOTIDE SEQUENCE [LARGE SCALE GENOMIC DNA]</scope>
    <source>
        <strain evidence="1">G859</strain>
        <tissue evidence="1">Whole worm</tissue>
    </source>
</reference>
<evidence type="ECO:0000313" key="2">
    <source>
        <dbReference type="Proteomes" id="UP001331761"/>
    </source>
</evidence>
<dbReference type="Proteomes" id="UP001331761">
    <property type="component" value="Unassembled WGS sequence"/>
</dbReference>
<proteinExistence type="predicted"/>
<accession>A0AAN8J0T1</accession>
<dbReference type="AlphaFoldDB" id="A0AAN8J0T1"/>
<keyword evidence="2" id="KW-1185">Reference proteome</keyword>
<comment type="caution">
    <text evidence="1">The sequence shown here is derived from an EMBL/GenBank/DDBJ whole genome shotgun (WGS) entry which is preliminary data.</text>
</comment>
<feature type="non-terminal residue" evidence="1">
    <location>
        <position position="1"/>
    </location>
</feature>
<sequence length="35" mass="4444">ESIPVYSMQFLLYWLRWCYHSIRKNRWLSVRLVSL</sequence>